<accession>A0A1J8QWV1</accession>
<comment type="caution">
    <text evidence="1">The sequence shown here is derived from an EMBL/GenBank/DDBJ whole genome shotgun (WGS) entry which is preliminary data.</text>
</comment>
<reference evidence="1 2" key="1">
    <citation type="submission" date="2016-03" db="EMBL/GenBank/DDBJ databases">
        <title>Comparative genomics of the ectomycorrhizal sister species Rhizopogon vinicolor and Rhizopogon vesiculosus (Basidiomycota: Boletales) reveals a divergence of the mating type B locus.</title>
        <authorList>
            <person name="Mujic A.B."/>
            <person name="Kuo A."/>
            <person name="Tritt A."/>
            <person name="Lipzen A."/>
            <person name="Chen C."/>
            <person name="Johnson J."/>
            <person name="Sharma A."/>
            <person name="Barry K."/>
            <person name="Grigoriev I.V."/>
            <person name="Spatafora J.W."/>
        </authorList>
    </citation>
    <scope>NUCLEOTIDE SEQUENCE [LARGE SCALE GENOMIC DNA]</scope>
    <source>
        <strain evidence="1 2">AM-OR11-056</strain>
    </source>
</reference>
<gene>
    <name evidence="1" type="ORF">AZE42_09842</name>
</gene>
<evidence type="ECO:0000313" key="2">
    <source>
        <dbReference type="Proteomes" id="UP000183567"/>
    </source>
</evidence>
<sequence>MSLSTEPDVARNILTVSSLKGLY</sequence>
<keyword evidence="2" id="KW-1185">Reference proteome</keyword>
<dbReference type="AlphaFoldDB" id="A0A1J8QWV1"/>
<proteinExistence type="predicted"/>
<dbReference type="Proteomes" id="UP000183567">
    <property type="component" value="Unassembled WGS sequence"/>
</dbReference>
<organism evidence="1 2">
    <name type="scientific">Rhizopogon vesiculosus</name>
    <dbReference type="NCBI Taxonomy" id="180088"/>
    <lineage>
        <taxon>Eukaryota</taxon>
        <taxon>Fungi</taxon>
        <taxon>Dikarya</taxon>
        <taxon>Basidiomycota</taxon>
        <taxon>Agaricomycotina</taxon>
        <taxon>Agaricomycetes</taxon>
        <taxon>Agaricomycetidae</taxon>
        <taxon>Boletales</taxon>
        <taxon>Suillineae</taxon>
        <taxon>Rhizopogonaceae</taxon>
        <taxon>Rhizopogon</taxon>
    </lineage>
</organism>
<name>A0A1J8QWV1_9AGAM</name>
<evidence type="ECO:0000313" key="1">
    <source>
        <dbReference type="EMBL" id="OJA17857.1"/>
    </source>
</evidence>
<dbReference type="EMBL" id="LVVM01001797">
    <property type="protein sequence ID" value="OJA17857.1"/>
    <property type="molecule type" value="Genomic_DNA"/>
</dbReference>
<protein>
    <submittedName>
        <fullName evidence="1">Uncharacterized protein</fullName>
    </submittedName>
</protein>